<sequence>MVDDADGITIGAPEHVGWSSFGRSTSEKLPQRKKARTNEFNSNSAFDEGNSMIEIGNQIFGMIQKRWEKEAEDNKEAEDKANNVWDAIKEIPDLDEDLRYEAMTLVHSLGIKSGFVNMSIAERNGWIQRSLRKPKS</sequence>
<gene>
    <name evidence="3" type="ORF">V5N11_026896</name>
</gene>
<organism evidence="3 4">
    <name type="scientific">Cardamine amara subsp. amara</name>
    <dbReference type="NCBI Taxonomy" id="228776"/>
    <lineage>
        <taxon>Eukaryota</taxon>
        <taxon>Viridiplantae</taxon>
        <taxon>Streptophyta</taxon>
        <taxon>Embryophyta</taxon>
        <taxon>Tracheophyta</taxon>
        <taxon>Spermatophyta</taxon>
        <taxon>Magnoliopsida</taxon>
        <taxon>eudicotyledons</taxon>
        <taxon>Gunneridae</taxon>
        <taxon>Pentapetalae</taxon>
        <taxon>rosids</taxon>
        <taxon>malvids</taxon>
        <taxon>Brassicales</taxon>
        <taxon>Brassicaceae</taxon>
        <taxon>Cardamineae</taxon>
        <taxon>Cardamine</taxon>
    </lineage>
</organism>
<comment type="caution">
    <text evidence="3">The sequence shown here is derived from an EMBL/GenBank/DDBJ whole genome shotgun (WGS) entry which is preliminary data.</text>
</comment>
<proteinExistence type="predicted"/>
<evidence type="ECO:0000259" key="2">
    <source>
        <dbReference type="Pfam" id="PF24769"/>
    </source>
</evidence>
<keyword evidence="4" id="KW-1185">Reference proteome</keyword>
<dbReference type="AlphaFoldDB" id="A0ABD0ZLU4"/>
<dbReference type="PANTHER" id="PTHR47864:SF8">
    <property type="entry name" value="MYB_SANT-LIKE DOMAIN-CONTAINING PROTEIN"/>
    <property type="match status" value="1"/>
</dbReference>
<reference evidence="3 4" key="1">
    <citation type="submission" date="2024-04" db="EMBL/GenBank/DDBJ databases">
        <title>Genome assembly C_amara_ONT_v2.</title>
        <authorList>
            <person name="Yant L."/>
            <person name="Moore C."/>
            <person name="Slenker M."/>
        </authorList>
    </citation>
    <scope>NUCLEOTIDE SEQUENCE [LARGE SCALE GENOMIC DNA]</scope>
    <source>
        <tissue evidence="3">Leaf</tissue>
    </source>
</reference>
<feature type="region of interest" description="Disordered" evidence="1">
    <location>
        <begin position="19"/>
        <end position="47"/>
    </location>
</feature>
<dbReference type="Pfam" id="PF24769">
    <property type="entry name" value="At2g29880_C"/>
    <property type="match status" value="1"/>
</dbReference>
<dbReference type="Proteomes" id="UP001558713">
    <property type="component" value="Unassembled WGS sequence"/>
</dbReference>
<dbReference type="PANTHER" id="PTHR47864">
    <property type="entry name" value="TRANSMEMBRANE PROTEIN"/>
    <property type="match status" value="1"/>
</dbReference>
<evidence type="ECO:0000313" key="4">
    <source>
        <dbReference type="Proteomes" id="UP001558713"/>
    </source>
</evidence>
<name>A0ABD0ZLU4_CARAN</name>
<dbReference type="InterPro" id="IPR055314">
    <property type="entry name" value="At2g29880-like"/>
</dbReference>
<accession>A0ABD0ZLU4</accession>
<protein>
    <recommendedName>
        <fullName evidence="2">At2g29880-like C-terminal domain-containing protein</fullName>
    </recommendedName>
</protein>
<evidence type="ECO:0000256" key="1">
    <source>
        <dbReference type="SAM" id="MobiDB-lite"/>
    </source>
</evidence>
<evidence type="ECO:0000313" key="3">
    <source>
        <dbReference type="EMBL" id="KAL1189885.1"/>
    </source>
</evidence>
<dbReference type="InterPro" id="IPR056253">
    <property type="entry name" value="At2g29880-like_C"/>
</dbReference>
<feature type="domain" description="At2g29880-like C-terminal" evidence="2">
    <location>
        <begin position="84"/>
        <end position="129"/>
    </location>
</feature>
<dbReference type="EMBL" id="JBANAX010000885">
    <property type="protein sequence ID" value="KAL1189885.1"/>
    <property type="molecule type" value="Genomic_DNA"/>
</dbReference>